<evidence type="ECO:0000313" key="1">
    <source>
        <dbReference type="EMBL" id="BAS97457.1"/>
    </source>
</evidence>
<proteinExistence type="predicted"/>
<dbReference type="InParanoid" id="A0A0N7KM03"/>
<protein>
    <submittedName>
        <fullName evidence="1">Os06g0314425 protein</fullName>
    </submittedName>
</protein>
<sequence length="129" mass="14358">MFCFLARRPASSLFSEVTQRITFSILLAFLTPPSPDNGTPPWKENNDLLPFNSSSFNIGRRPTPRRDLTLVEDKTIFSSSTAAPSSKMMSVMHFRLSPSTSKHLRCSNISFLNVRLGSLYASLSEPDTA</sequence>
<evidence type="ECO:0000313" key="2">
    <source>
        <dbReference type="Proteomes" id="UP000059680"/>
    </source>
</evidence>
<reference evidence="2" key="1">
    <citation type="journal article" date="2005" name="Nature">
        <title>The map-based sequence of the rice genome.</title>
        <authorList>
            <consortium name="International rice genome sequencing project (IRGSP)"/>
            <person name="Matsumoto T."/>
            <person name="Wu J."/>
            <person name="Kanamori H."/>
            <person name="Katayose Y."/>
            <person name="Fujisawa M."/>
            <person name="Namiki N."/>
            <person name="Mizuno H."/>
            <person name="Yamamoto K."/>
            <person name="Antonio B.A."/>
            <person name="Baba T."/>
            <person name="Sakata K."/>
            <person name="Nagamura Y."/>
            <person name="Aoki H."/>
            <person name="Arikawa K."/>
            <person name="Arita K."/>
            <person name="Bito T."/>
            <person name="Chiden Y."/>
            <person name="Fujitsuka N."/>
            <person name="Fukunaka R."/>
            <person name="Hamada M."/>
            <person name="Harada C."/>
            <person name="Hayashi A."/>
            <person name="Hijishita S."/>
            <person name="Honda M."/>
            <person name="Hosokawa S."/>
            <person name="Ichikawa Y."/>
            <person name="Idonuma A."/>
            <person name="Iijima M."/>
            <person name="Ikeda M."/>
            <person name="Ikeno M."/>
            <person name="Ito K."/>
            <person name="Ito S."/>
            <person name="Ito T."/>
            <person name="Ito Y."/>
            <person name="Ito Y."/>
            <person name="Iwabuchi A."/>
            <person name="Kamiya K."/>
            <person name="Karasawa W."/>
            <person name="Kurita K."/>
            <person name="Katagiri S."/>
            <person name="Kikuta A."/>
            <person name="Kobayashi H."/>
            <person name="Kobayashi N."/>
            <person name="Machita K."/>
            <person name="Maehara T."/>
            <person name="Masukawa M."/>
            <person name="Mizubayashi T."/>
            <person name="Mukai Y."/>
            <person name="Nagasaki H."/>
            <person name="Nagata Y."/>
            <person name="Naito S."/>
            <person name="Nakashima M."/>
            <person name="Nakama Y."/>
            <person name="Nakamichi Y."/>
            <person name="Nakamura M."/>
            <person name="Meguro A."/>
            <person name="Negishi M."/>
            <person name="Ohta I."/>
            <person name="Ohta T."/>
            <person name="Okamoto M."/>
            <person name="Ono N."/>
            <person name="Saji S."/>
            <person name="Sakaguchi M."/>
            <person name="Sakai K."/>
            <person name="Shibata M."/>
            <person name="Shimokawa T."/>
            <person name="Song J."/>
            <person name="Takazaki Y."/>
            <person name="Terasawa K."/>
            <person name="Tsugane M."/>
            <person name="Tsuji K."/>
            <person name="Ueda S."/>
            <person name="Waki K."/>
            <person name="Yamagata H."/>
            <person name="Yamamoto M."/>
            <person name="Yamamoto S."/>
            <person name="Yamane H."/>
            <person name="Yoshiki S."/>
            <person name="Yoshihara R."/>
            <person name="Yukawa K."/>
            <person name="Zhong H."/>
            <person name="Yano M."/>
            <person name="Yuan Q."/>
            <person name="Ouyang S."/>
            <person name="Liu J."/>
            <person name="Jones K.M."/>
            <person name="Gansberger K."/>
            <person name="Moffat K."/>
            <person name="Hill J."/>
            <person name="Bera J."/>
            <person name="Fadrosh D."/>
            <person name="Jin S."/>
            <person name="Johri S."/>
            <person name="Kim M."/>
            <person name="Overton L."/>
            <person name="Reardon M."/>
            <person name="Tsitrin T."/>
            <person name="Vuong H."/>
            <person name="Weaver B."/>
            <person name="Ciecko A."/>
            <person name="Tallon L."/>
            <person name="Jackson J."/>
            <person name="Pai G."/>
            <person name="Aken S.V."/>
            <person name="Utterback T."/>
            <person name="Reidmuller S."/>
            <person name="Feldblyum T."/>
            <person name="Hsiao J."/>
            <person name="Zismann V."/>
            <person name="Iobst S."/>
            <person name="de Vazeille A.R."/>
            <person name="Buell C.R."/>
            <person name="Ying K."/>
            <person name="Li Y."/>
            <person name="Lu T."/>
            <person name="Huang Y."/>
            <person name="Zhao Q."/>
            <person name="Feng Q."/>
            <person name="Zhang L."/>
            <person name="Zhu J."/>
            <person name="Weng Q."/>
            <person name="Mu J."/>
            <person name="Lu Y."/>
            <person name="Fan D."/>
            <person name="Liu Y."/>
            <person name="Guan J."/>
            <person name="Zhang Y."/>
            <person name="Yu S."/>
            <person name="Liu X."/>
            <person name="Zhang Y."/>
            <person name="Hong G."/>
            <person name="Han B."/>
            <person name="Choisne N."/>
            <person name="Demange N."/>
            <person name="Orjeda G."/>
            <person name="Samain S."/>
            <person name="Cattolico L."/>
            <person name="Pelletier E."/>
            <person name="Couloux A."/>
            <person name="Segurens B."/>
            <person name="Wincker P."/>
            <person name="D'Hont A."/>
            <person name="Scarpelli C."/>
            <person name="Weissenbach J."/>
            <person name="Salanoubat M."/>
            <person name="Quetier F."/>
            <person name="Yu Y."/>
            <person name="Kim H.R."/>
            <person name="Rambo T."/>
            <person name="Currie J."/>
            <person name="Collura K."/>
            <person name="Luo M."/>
            <person name="Yang T."/>
            <person name="Ammiraju J.S.S."/>
            <person name="Engler F."/>
            <person name="Soderlund C."/>
            <person name="Wing R.A."/>
            <person name="Palmer L.E."/>
            <person name="de la Bastide M."/>
            <person name="Spiegel L."/>
            <person name="Nascimento L."/>
            <person name="Zutavern T."/>
            <person name="O'Shaughnessy A."/>
            <person name="Dike S."/>
            <person name="Dedhia N."/>
            <person name="Preston R."/>
            <person name="Balija V."/>
            <person name="McCombie W.R."/>
            <person name="Chow T."/>
            <person name="Chen H."/>
            <person name="Chung M."/>
            <person name="Chen C."/>
            <person name="Shaw J."/>
            <person name="Wu H."/>
            <person name="Hsiao K."/>
            <person name="Chao Y."/>
            <person name="Chu M."/>
            <person name="Cheng C."/>
            <person name="Hour A."/>
            <person name="Lee P."/>
            <person name="Lin S."/>
            <person name="Lin Y."/>
            <person name="Liou J."/>
            <person name="Liu S."/>
            <person name="Hsing Y."/>
            <person name="Raghuvanshi S."/>
            <person name="Mohanty A."/>
            <person name="Bharti A.K."/>
            <person name="Gaur A."/>
            <person name="Gupta V."/>
            <person name="Kumar D."/>
            <person name="Ravi V."/>
            <person name="Vij S."/>
            <person name="Kapur A."/>
            <person name="Khurana P."/>
            <person name="Khurana P."/>
            <person name="Khurana J.P."/>
            <person name="Tyagi A.K."/>
            <person name="Gaikwad K."/>
            <person name="Singh A."/>
            <person name="Dalal V."/>
            <person name="Srivastava S."/>
            <person name="Dixit A."/>
            <person name="Pal A.K."/>
            <person name="Ghazi I.A."/>
            <person name="Yadav M."/>
            <person name="Pandit A."/>
            <person name="Bhargava A."/>
            <person name="Sureshbabu K."/>
            <person name="Batra K."/>
            <person name="Sharma T.R."/>
            <person name="Mohapatra T."/>
            <person name="Singh N.K."/>
            <person name="Messing J."/>
            <person name="Nelson A.B."/>
            <person name="Fuks G."/>
            <person name="Kavchok S."/>
            <person name="Keizer G."/>
            <person name="Linton E."/>
            <person name="Llaca V."/>
            <person name="Song R."/>
            <person name="Tanyolac B."/>
            <person name="Young S."/>
            <person name="Ho-Il K."/>
            <person name="Hahn J.H."/>
            <person name="Sangsakoo G."/>
            <person name="Vanavichit A."/>
            <person name="de Mattos Luiz.A.T."/>
            <person name="Zimmer P.D."/>
            <person name="Malone G."/>
            <person name="Dellagostin O."/>
            <person name="de Oliveira A.C."/>
            <person name="Bevan M."/>
            <person name="Bancroft I."/>
            <person name="Minx P."/>
            <person name="Cordum H."/>
            <person name="Wilson R."/>
            <person name="Cheng Z."/>
            <person name="Jin W."/>
            <person name="Jiang J."/>
            <person name="Leong S.A."/>
            <person name="Iwama H."/>
            <person name="Gojobori T."/>
            <person name="Itoh T."/>
            <person name="Niimura Y."/>
            <person name="Fujii Y."/>
            <person name="Habara T."/>
            <person name="Sakai H."/>
            <person name="Sato Y."/>
            <person name="Wilson G."/>
            <person name="Kumar K."/>
            <person name="McCouch S."/>
            <person name="Juretic N."/>
            <person name="Hoen D."/>
            <person name="Wright S."/>
            <person name="Bruskiewich R."/>
            <person name="Bureau T."/>
            <person name="Miyao A."/>
            <person name="Hirochika H."/>
            <person name="Nishikawa T."/>
            <person name="Kadowaki K."/>
            <person name="Sugiura M."/>
            <person name="Burr B."/>
            <person name="Sasaki T."/>
        </authorList>
    </citation>
    <scope>NUCLEOTIDE SEQUENCE [LARGE SCALE GENOMIC DNA]</scope>
    <source>
        <strain evidence="2">cv. Nipponbare</strain>
    </source>
</reference>
<dbReference type="AlphaFoldDB" id="A0A0N7KM03"/>
<organism evidence="1 2">
    <name type="scientific">Oryza sativa subsp. japonica</name>
    <name type="common">Rice</name>
    <dbReference type="NCBI Taxonomy" id="39947"/>
    <lineage>
        <taxon>Eukaryota</taxon>
        <taxon>Viridiplantae</taxon>
        <taxon>Streptophyta</taxon>
        <taxon>Embryophyta</taxon>
        <taxon>Tracheophyta</taxon>
        <taxon>Spermatophyta</taxon>
        <taxon>Magnoliopsida</taxon>
        <taxon>Liliopsida</taxon>
        <taxon>Poales</taxon>
        <taxon>Poaceae</taxon>
        <taxon>BOP clade</taxon>
        <taxon>Oryzoideae</taxon>
        <taxon>Oryzeae</taxon>
        <taxon>Oryzinae</taxon>
        <taxon>Oryza</taxon>
        <taxon>Oryza sativa</taxon>
    </lineage>
</organism>
<name>A0A0N7KM03_ORYSJ</name>
<gene>
    <name evidence="1" type="ordered locus">Os06g0314425</name>
    <name evidence="1" type="ORF">OSNPB_060314425</name>
</gene>
<keyword evidence="2" id="KW-1185">Reference proteome</keyword>
<dbReference type="Gramene" id="Os06t0314425-00">
    <property type="protein sequence ID" value="Os06t0314425-00"/>
    <property type="gene ID" value="Os06g0314425"/>
</dbReference>
<dbReference type="PaxDb" id="39947-A0A0N7KM03"/>
<reference evidence="1 2" key="3">
    <citation type="journal article" date="2013" name="Rice">
        <title>Improvement of the Oryza sativa Nipponbare reference genome using next generation sequence and optical map data.</title>
        <authorList>
            <person name="Kawahara Y."/>
            <person name="de la Bastide M."/>
            <person name="Hamilton J.P."/>
            <person name="Kanamori H."/>
            <person name="McCombie W.R."/>
            <person name="Ouyang S."/>
            <person name="Schwartz D.C."/>
            <person name="Tanaka T."/>
            <person name="Wu J."/>
            <person name="Zhou S."/>
            <person name="Childs K.L."/>
            <person name="Davidson R.M."/>
            <person name="Lin H."/>
            <person name="Quesada-Ocampo L."/>
            <person name="Vaillancourt B."/>
            <person name="Sakai H."/>
            <person name="Lee S.S."/>
            <person name="Kim J."/>
            <person name="Numa H."/>
            <person name="Itoh T."/>
            <person name="Buell C.R."/>
            <person name="Matsumoto T."/>
        </authorList>
    </citation>
    <scope>NUCLEOTIDE SEQUENCE [LARGE SCALE GENOMIC DNA]</scope>
    <source>
        <strain evidence="2">cv. Nipponbare</strain>
    </source>
</reference>
<dbReference type="Proteomes" id="UP000059680">
    <property type="component" value="Chromosome 6"/>
</dbReference>
<accession>A0A0N7KM03</accession>
<dbReference type="EMBL" id="AP014962">
    <property type="protein sequence ID" value="BAS97457.1"/>
    <property type="molecule type" value="Genomic_DNA"/>
</dbReference>
<reference evidence="1 2" key="2">
    <citation type="journal article" date="2013" name="Plant Cell Physiol.">
        <title>Rice Annotation Project Database (RAP-DB): an integrative and interactive database for rice genomics.</title>
        <authorList>
            <person name="Sakai H."/>
            <person name="Lee S.S."/>
            <person name="Tanaka T."/>
            <person name="Numa H."/>
            <person name="Kim J."/>
            <person name="Kawahara Y."/>
            <person name="Wakimoto H."/>
            <person name="Yang C.C."/>
            <person name="Iwamoto M."/>
            <person name="Abe T."/>
            <person name="Yamada Y."/>
            <person name="Muto A."/>
            <person name="Inokuchi H."/>
            <person name="Ikemura T."/>
            <person name="Matsumoto T."/>
            <person name="Sasaki T."/>
            <person name="Itoh T."/>
        </authorList>
    </citation>
    <scope>NUCLEOTIDE SEQUENCE [LARGE SCALE GENOMIC DNA]</scope>
    <source>
        <strain evidence="2">cv. Nipponbare</strain>
    </source>
</reference>